<dbReference type="Proteomes" id="UP001218218">
    <property type="component" value="Unassembled WGS sequence"/>
</dbReference>
<sequence>MPSRRDDRAYSVLQLLRGSLRWQDARSADLALVKGSWTGSALCGAYPQSSARFWNTCAGCSSMKSRTTSVGEIGFVLWCPTGRSHCYTTLPAHSCLWSDRLWAVTVLSIRLAPLLLHLKRETTRYRTATTGGVPPRLGQRPKESKSRICSVMSRG</sequence>
<comment type="caution">
    <text evidence="1">The sequence shown here is derived from an EMBL/GenBank/DDBJ whole genome shotgun (WGS) entry which is preliminary data.</text>
</comment>
<keyword evidence="2" id="KW-1185">Reference proteome</keyword>
<gene>
    <name evidence="1" type="ORF">DFH08DRAFT_36153</name>
</gene>
<dbReference type="AlphaFoldDB" id="A0AAD7AWE1"/>
<organism evidence="1 2">
    <name type="scientific">Mycena albidolilacea</name>
    <dbReference type="NCBI Taxonomy" id="1033008"/>
    <lineage>
        <taxon>Eukaryota</taxon>
        <taxon>Fungi</taxon>
        <taxon>Dikarya</taxon>
        <taxon>Basidiomycota</taxon>
        <taxon>Agaricomycotina</taxon>
        <taxon>Agaricomycetes</taxon>
        <taxon>Agaricomycetidae</taxon>
        <taxon>Agaricales</taxon>
        <taxon>Marasmiineae</taxon>
        <taxon>Mycenaceae</taxon>
        <taxon>Mycena</taxon>
    </lineage>
</organism>
<evidence type="ECO:0000313" key="2">
    <source>
        <dbReference type="Proteomes" id="UP001218218"/>
    </source>
</evidence>
<reference evidence="1" key="1">
    <citation type="submission" date="2023-03" db="EMBL/GenBank/DDBJ databases">
        <title>Massive genome expansion in bonnet fungi (Mycena s.s.) driven by repeated elements and novel gene families across ecological guilds.</title>
        <authorList>
            <consortium name="Lawrence Berkeley National Laboratory"/>
            <person name="Harder C.B."/>
            <person name="Miyauchi S."/>
            <person name="Viragh M."/>
            <person name="Kuo A."/>
            <person name="Thoen E."/>
            <person name="Andreopoulos B."/>
            <person name="Lu D."/>
            <person name="Skrede I."/>
            <person name="Drula E."/>
            <person name="Henrissat B."/>
            <person name="Morin E."/>
            <person name="Kohler A."/>
            <person name="Barry K."/>
            <person name="LaButti K."/>
            <person name="Morin E."/>
            <person name="Salamov A."/>
            <person name="Lipzen A."/>
            <person name="Mereny Z."/>
            <person name="Hegedus B."/>
            <person name="Baldrian P."/>
            <person name="Stursova M."/>
            <person name="Weitz H."/>
            <person name="Taylor A."/>
            <person name="Grigoriev I.V."/>
            <person name="Nagy L.G."/>
            <person name="Martin F."/>
            <person name="Kauserud H."/>
        </authorList>
    </citation>
    <scope>NUCLEOTIDE SEQUENCE</scope>
    <source>
        <strain evidence="1">CBHHK002</strain>
    </source>
</reference>
<name>A0AAD7AWE1_9AGAR</name>
<dbReference type="EMBL" id="JARIHO010000001">
    <property type="protein sequence ID" value="KAJ7368928.1"/>
    <property type="molecule type" value="Genomic_DNA"/>
</dbReference>
<evidence type="ECO:0000313" key="1">
    <source>
        <dbReference type="EMBL" id="KAJ7368928.1"/>
    </source>
</evidence>
<accession>A0AAD7AWE1</accession>
<protein>
    <submittedName>
        <fullName evidence="1">Uncharacterized protein</fullName>
    </submittedName>
</protein>
<proteinExistence type="predicted"/>